<dbReference type="Pfam" id="PF05860">
    <property type="entry name" value="TPS"/>
    <property type="match status" value="1"/>
</dbReference>
<proteinExistence type="predicted"/>
<evidence type="ECO:0000313" key="3">
    <source>
        <dbReference type="EMBL" id="MBW4542882.1"/>
    </source>
</evidence>
<reference evidence="3" key="2">
    <citation type="journal article" date="2022" name="Microbiol. Resour. Announc.">
        <title>Metagenome Sequencing to Explore Phylogenomics of Terrestrial Cyanobacteria.</title>
        <authorList>
            <person name="Ward R.D."/>
            <person name="Stajich J.E."/>
            <person name="Johansen J.R."/>
            <person name="Huntemann M."/>
            <person name="Clum A."/>
            <person name="Foster B."/>
            <person name="Foster B."/>
            <person name="Roux S."/>
            <person name="Palaniappan K."/>
            <person name="Varghese N."/>
            <person name="Mukherjee S."/>
            <person name="Reddy T.B.K."/>
            <person name="Daum C."/>
            <person name="Copeland A."/>
            <person name="Chen I.A."/>
            <person name="Ivanova N.N."/>
            <person name="Kyrpides N.C."/>
            <person name="Shapiro N."/>
            <person name="Eloe-Fadrosh E.A."/>
            <person name="Pietrasiak N."/>
        </authorList>
    </citation>
    <scope>NUCLEOTIDE SEQUENCE</scope>
    <source>
        <strain evidence="3">CPER-KK1</strain>
    </source>
</reference>
<feature type="domain" description="Filamentous haemagglutinin FhaB/tRNA nuclease CdiA-like TPS" evidence="2">
    <location>
        <begin position="51"/>
        <end position="160"/>
    </location>
</feature>
<dbReference type="Gene3D" id="2.160.20.10">
    <property type="entry name" value="Single-stranded right-handed beta-helix, Pectin lyase-like"/>
    <property type="match status" value="3"/>
</dbReference>
<dbReference type="SUPFAM" id="SSF51126">
    <property type="entry name" value="Pectin lyase-like"/>
    <property type="match status" value="6"/>
</dbReference>
<dbReference type="AlphaFoldDB" id="A0A951PGZ9"/>
<dbReference type="NCBIfam" id="TIGR01901">
    <property type="entry name" value="adhes_NPXG"/>
    <property type="match status" value="1"/>
</dbReference>
<organism evidence="3 4">
    <name type="scientific">Symplocastrum torsivum CPER-KK1</name>
    <dbReference type="NCBI Taxonomy" id="450513"/>
    <lineage>
        <taxon>Bacteria</taxon>
        <taxon>Bacillati</taxon>
        <taxon>Cyanobacteriota</taxon>
        <taxon>Cyanophyceae</taxon>
        <taxon>Oscillatoriophycideae</taxon>
        <taxon>Oscillatoriales</taxon>
        <taxon>Microcoleaceae</taxon>
        <taxon>Symplocastrum</taxon>
    </lineage>
</organism>
<reference evidence="3" key="1">
    <citation type="submission" date="2021-05" db="EMBL/GenBank/DDBJ databases">
        <authorList>
            <person name="Pietrasiak N."/>
            <person name="Ward R."/>
            <person name="Stajich J.E."/>
            <person name="Kurbessoian T."/>
        </authorList>
    </citation>
    <scope>NUCLEOTIDE SEQUENCE</scope>
    <source>
        <strain evidence="3">CPER-KK1</strain>
    </source>
</reference>
<evidence type="ECO:0000259" key="2">
    <source>
        <dbReference type="SMART" id="SM00912"/>
    </source>
</evidence>
<dbReference type="SMART" id="SM00912">
    <property type="entry name" value="Haemagg_act"/>
    <property type="match status" value="1"/>
</dbReference>
<dbReference type="InterPro" id="IPR008638">
    <property type="entry name" value="FhaB/CdiA-like_TPS"/>
</dbReference>
<keyword evidence="1" id="KW-0472">Membrane</keyword>
<accession>A0A951PGZ9</accession>
<dbReference type="Proteomes" id="UP000753908">
    <property type="component" value="Unassembled WGS sequence"/>
</dbReference>
<evidence type="ECO:0000313" key="4">
    <source>
        <dbReference type="Proteomes" id="UP000753908"/>
    </source>
</evidence>
<dbReference type="InterPro" id="IPR012334">
    <property type="entry name" value="Pectin_lyas_fold"/>
</dbReference>
<comment type="caution">
    <text evidence="3">The sequence shown here is derived from an EMBL/GenBank/DDBJ whole genome shotgun (WGS) entry which is preliminary data.</text>
</comment>
<evidence type="ECO:0000256" key="1">
    <source>
        <dbReference type="SAM" id="Phobius"/>
    </source>
</evidence>
<feature type="transmembrane region" description="Helical" evidence="1">
    <location>
        <begin position="21"/>
        <end position="41"/>
    </location>
</feature>
<keyword evidence="1" id="KW-0812">Transmembrane</keyword>
<sequence>MRQKWLKLKRMNGGLQRYWKLSVVSYLVLGEAIAFSGNYAWGQIASDNTLGSESSLVTSPIPGAFLIEGGATRGTNLFHSFSEFSVPTFGIAYFNNAGEIQNILSRVTGGSISSIDGLIAANGTANLFLLNPNGIILSPNASLNIGGSFVGSTANSLNFADGTQFSATGSQTTPLLTVTVPLGLQYGGNAGSIQVQNSTLQVPNGETLALVGGNVQINGASLQAEAGRVELGGVAGSGTVGLNLDDNNLRLSFPDGVALADVSLSNAASVDASGKGGGNIQVRGNRITLTDESGITADTEGNENGGGILLQASQVIVRDGSFVLAGTFSTGQGGNLTVNASDSVEVSGTTLDGEDSSILGTDTYGAGAAGNVDINTQQLIVRDGGLVSSITREQGAGGKLTVNASDSVQVSEGDLKTTTYDAGAAGNLTINTGRLIIHDGAVVGTGTFDKGQGGTLTVTASDFVELVGTSADGLFPSSISTSTHSVGNAGNLTIDTGRLIVLDGARVSASTFGEGKGGILSVSASDSVEVSGTGDRFLSGLFTRTLGDGDAGDLTIDTGRLIVRDGALIAASSTFGQGNAGNLNVTASEFVELIGTSADIRFASGLSVGTQAEGDAGDLTITTGVLIVRDGAQVQASTSGSGQGGTLTVIASDFVELSGTTADGQTPSGLFSTTKGDVAAGELTIATGRLIIRDGASASTSTSGLGDAGDLIVSASEAVEVRGTSVNGNPSVLSTQVNPESAGDGGNLTIQTGRLTVEGGAQVSAATLGAGRGGTLTVSASDLVKLIGTSANGIPSRLTTQTEGAEAAGDLRIDTRQLIVRDGAQVEAGTFGEGRGGTLSVNASESVEVIGTSADGRVLSGLFVETEGAGAGGNLRIDTGNMIVRDEALVSAQTSGIGQGGNLSITAGELNVEDGAAISVNSIGTGRAGNLEVTSDSVSLNEGFISATTLSGDGGNISLQVKDLLLMRQGSEISTTAGTALAGGDGGDITIDAQFIVAVPKEGSDISANAFTGRGGNINITTQGIYGTQFRPKDTPLSDITASSQFGINGFVTINTPDVDPSRGLSNLPTEVVDASNQIAQNCPSGGKVAQNQFIITGRGGLPDNPNQMLNSDAIWTDLRPTVQTAETHTISQESTLPTNSTVKTLVEAQEWVINDKGQVVLTSSTPTATSYGSWLSPAACRRS</sequence>
<dbReference type="InterPro" id="IPR011050">
    <property type="entry name" value="Pectin_lyase_fold/virulence"/>
</dbReference>
<keyword evidence="1" id="KW-1133">Transmembrane helix</keyword>
<dbReference type="EMBL" id="JAHHIF010000001">
    <property type="protein sequence ID" value="MBW4542882.1"/>
    <property type="molecule type" value="Genomic_DNA"/>
</dbReference>
<gene>
    <name evidence="3" type="ORF">KME25_00310</name>
</gene>
<name>A0A951PGZ9_9CYAN</name>
<protein>
    <submittedName>
        <fullName evidence="3">Filamentous hemagglutinin N-terminal domain-containing protein</fullName>
    </submittedName>
</protein>